<proteinExistence type="predicted"/>
<evidence type="ECO:0008006" key="4">
    <source>
        <dbReference type="Google" id="ProtNLM"/>
    </source>
</evidence>
<accession>A0AAD2CWW7</accession>
<organism evidence="2 3">
    <name type="scientific">Euplotes crassus</name>
    <dbReference type="NCBI Taxonomy" id="5936"/>
    <lineage>
        <taxon>Eukaryota</taxon>
        <taxon>Sar</taxon>
        <taxon>Alveolata</taxon>
        <taxon>Ciliophora</taxon>
        <taxon>Intramacronucleata</taxon>
        <taxon>Spirotrichea</taxon>
        <taxon>Hypotrichia</taxon>
        <taxon>Euplotida</taxon>
        <taxon>Euplotidae</taxon>
        <taxon>Moneuplotes</taxon>
    </lineage>
</organism>
<comment type="caution">
    <text evidence="2">The sequence shown here is derived from an EMBL/GenBank/DDBJ whole genome shotgun (WGS) entry which is preliminary data.</text>
</comment>
<evidence type="ECO:0000313" key="2">
    <source>
        <dbReference type="EMBL" id="CAI2373609.1"/>
    </source>
</evidence>
<name>A0AAD2CWW7_EUPCR</name>
<dbReference type="EMBL" id="CAMPGE010014964">
    <property type="protein sequence ID" value="CAI2373609.1"/>
    <property type="molecule type" value="Genomic_DNA"/>
</dbReference>
<gene>
    <name evidence="2" type="ORF">ECRASSUSDP1_LOCUS14955</name>
</gene>
<dbReference type="Proteomes" id="UP001295684">
    <property type="component" value="Unassembled WGS sequence"/>
</dbReference>
<dbReference type="Gene3D" id="3.30.40.10">
    <property type="entry name" value="Zinc/RING finger domain, C3HC4 (zinc finger)"/>
    <property type="match status" value="1"/>
</dbReference>
<sequence>MGCAQSQKVDIPIVAISYIRGPNNTMRRVSQVLNHTNSKAKRKPQINPIPKEPNWDEKSDDEFLCMICLETKEKSLVTNCCKNIICADCSKRLGGKCPLRCKKLSTLSRTSKALNERIQKIYSLCEVCLAKVHPWDVDDHNETCLDGIIEDPSLVFCDHEWKLIRNKQNFFWVCHARTDNSEIHNDSRGKLSYECKKCHSMLCMLCRSNDEFKQLESAKGLVY</sequence>
<feature type="region of interest" description="Disordered" evidence="1">
    <location>
        <begin position="34"/>
        <end position="53"/>
    </location>
</feature>
<dbReference type="InterPro" id="IPR013083">
    <property type="entry name" value="Znf_RING/FYVE/PHD"/>
</dbReference>
<keyword evidence="3" id="KW-1185">Reference proteome</keyword>
<evidence type="ECO:0000256" key="1">
    <source>
        <dbReference type="SAM" id="MobiDB-lite"/>
    </source>
</evidence>
<reference evidence="2" key="1">
    <citation type="submission" date="2023-07" db="EMBL/GenBank/DDBJ databases">
        <authorList>
            <consortium name="AG Swart"/>
            <person name="Singh M."/>
            <person name="Singh A."/>
            <person name="Seah K."/>
            <person name="Emmerich C."/>
        </authorList>
    </citation>
    <scope>NUCLEOTIDE SEQUENCE</scope>
    <source>
        <strain evidence="2">DP1</strain>
    </source>
</reference>
<dbReference type="AlphaFoldDB" id="A0AAD2CWW7"/>
<protein>
    <recommendedName>
        <fullName evidence="4">RING-type domain-containing protein</fullName>
    </recommendedName>
</protein>
<evidence type="ECO:0000313" key="3">
    <source>
        <dbReference type="Proteomes" id="UP001295684"/>
    </source>
</evidence>